<protein>
    <submittedName>
        <fullName evidence="3">Abortive infection protein</fullName>
    </submittedName>
</protein>
<reference evidence="3 4" key="1">
    <citation type="submission" date="2016-01" db="EMBL/GenBank/DDBJ databases">
        <authorList>
            <person name="Oliw E.H."/>
        </authorList>
    </citation>
    <scope>NUCLEOTIDE SEQUENCE [LARGE SCALE GENOMIC DNA]</scope>
    <source>
        <strain evidence="3">LMG 22029</strain>
    </source>
</reference>
<evidence type="ECO:0000259" key="2">
    <source>
        <dbReference type="Pfam" id="PF02517"/>
    </source>
</evidence>
<keyword evidence="1" id="KW-0812">Transmembrane</keyword>
<dbReference type="GO" id="GO:0080120">
    <property type="term" value="P:CAAX-box protein maturation"/>
    <property type="evidence" value="ECO:0007669"/>
    <property type="project" value="UniProtKB-ARBA"/>
</dbReference>
<keyword evidence="1" id="KW-1133">Transmembrane helix</keyword>
<feature type="transmembrane region" description="Helical" evidence="1">
    <location>
        <begin position="21"/>
        <end position="46"/>
    </location>
</feature>
<dbReference type="OrthoDB" id="9103245at2"/>
<proteinExistence type="predicted"/>
<evidence type="ECO:0000313" key="3">
    <source>
        <dbReference type="EMBL" id="SAL34747.1"/>
    </source>
</evidence>
<dbReference type="AlphaFoldDB" id="A0A158GSA2"/>
<feature type="transmembrane region" description="Helical" evidence="1">
    <location>
        <begin position="111"/>
        <end position="130"/>
    </location>
</feature>
<dbReference type="Proteomes" id="UP000054893">
    <property type="component" value="Unassembled WGS sequence"/>
</dbReference>
<evidence type="ECO:0000313" key="4">
    <source>
        <dbReference type="Proteomes" id="UP000054893"/>
    </source>
</evidence>
<dbReference type="InterPro" id="IPR003675">
    <property type="entry name" value="Rce1/LyrA-like_dom"/>
</dbReference>
<organism evidence="3 4">
    <name type="scientific">Caballeronia sordidicola</name>
    <name type="common">Burkholderia sordidicola</name>
    <dbReference type="NCBI Taxonomy" id="196367"/>
    <lineage>
        <taxon>Bacteria</taxon>
        <taxon>Pseudomonadati</taxon>
        <taxon>Pseudomonadota</taxon>
        <taxon>Betaproteobacteria</taxon>
        <taxon>Burkholderiales</taxon>
        <taxon>Burkholderiaceae</taxon>
        <taxon>Caballeronia</taxon>
    </lineage>
</organism>
<name>A0A158GSA2_CABSO</name>
<dbReference type="Pfam" id="PF02517">
    <property type="entry name" value="Rce1-like"/>
    <property type="match status" value="1"/>
</dbReference>
<evidence type="ECO:0000256" key="1">
    <source>
        <dbReference type="SAM" id="Phobius"/>
    </source>
</evidence>
<dbReference type="EMBL" id="FCOC02000009">
    <property type="protein sequence ID" value="SAL34747.1"/>
    <property type="molecule type" value="Genomic_DNA"/>
</dbReference>
<gene>
    <name evidence="3" type="ORF">AWB64_03403</name>
</gene>
<dbReference type="GO" id="GO:0004175">
    <property type="term" value="F:endopeptidase activity"/>
    <property type="evidence" value="ECO:0007669"/>
    <property type="project" value="UniProtKB-ARBA"/>
</dbReference>
<dbReference type="RefSeq" id="WP_060856532.1">
    <property type="nucleotide sequence ID" value="NZ_FCOC02000009.1"/>
</dbReference>
<accession>A0A158GSA2</accession>
<feature type="transmembrane region" description="Helical" evidence="1">
    <location>
        <begin position="58"/>
        <end position="76"/>
    </location>
</feature>
<sequence>MRIATYQTAVKWLTGLPTVKLVLLAFVCTYVAAIPTIAFAVFHPGMPFGGPGWGKNDLLRILLLGCLLAPLLETAITQWACIRLLEKLRFPTGMAIVVSAAFFASGHNYSTLYMCMTFLIGLVLASVFAIEDARDGHPFLATLAVHALRNWVTAGFTVFVL</sequence>
<keyword evidence="1" id="KW-0472">Membrane</keyword>
<feature type="domain" description="CAAX prenyl protease 2/Lysostaphin resistance protein A-like" evidence="2">
    <location>
        <begin position="58"/>
        <end position="152"/>
    </location>
</feature>